<dbReference type="CDD" id="cd01097">
    <property type="entry name" value="Tetrahydromethanopterin_reductase"/>
    <property type="match status" value="1"/>
</dbReference>
<dbReference type="InterPro" id="IPR050564">
    <property type="entry name" value="F420-G6PD/mer"/>
</dbReference>
<dbReference type="RefSeq" id="WP_369170874.1">
    <property type="nucleotide sequence ID" value="NZ_CP163439.1"/>
</dbReference>
<dbReference type="Pfam" id="PF00296">
    <property type="entry name" value="Bac_luciferase"/>
    <property type="match status" value="1"/>
</dbReference>
<dbReference type="InterPro" id="IPR036661">
    <property type="entry name" value="Luciferase-like_sf"/>
</dbReference>
<organism evidence="3">
    <name type="scientific">Streptomyces sp. R28</name>
    <dbReference type="NCBI Taxonomy" id="3238628"/>
    <lineage>
        <taxon>Bacteria</taxon>
        <taxon>Bacillati</taxon>
        <taxon>Actinomycetota</taxon>
        <taxon>Actinomycetes</taxon>
        <taxon>Kitasatosporales</taxon>
        <taxon>Streptomycetaceae</taxon>
        <taxon>Streptomyces</taxon>
    </lineage>
</organism>
<reference evidence="3" key="1">
    <citation type="submission" date="2024-07" db="EMBL/GenBank/DDBJ databases">
        <authorList>
            <person name="Yu S.T."/>
        </authorList>
    </citation>
    <scope>NUCLEOTIDE SEQUENCE</scope>
    <source>
        <strain evidence="3">R28</strain>
    </source>
</reference>
<feature type="domain" description="Luciferase-like" evidence="2">
    <location>
        <begin position="20"/>
        <end position="297"/>
    </location>
</feature>
<evidence type="ECO:0000313" key="3">
    <source>
        <dbReference type="EMBL" id="XDQ36329.1"/>
    </source>
</evidence>
<name>A0AB39Q122_9ACTN</name>
<protein>
    <submittedName>
        <fullName evidence="3">LLM class flavin-dependent oxidoreductase</fullName>
    </submittedName>
</protein>
<dbReference type="AlphaFoldDB" id="A0AB39Q122"/>
<keyword evidence="1" id="KW-0560">Oxidoreductase</keyword>
<dbReference type="Gene3D" id="3.20.20.30">
    <property type="entry name" value="Luciferase-like domain"/>
    <property type="match status" value="1"/>
</dbReference>
<evidence type="ECO:0000259" key="2">
    <source>
        <dbReference type="Pfam" id="PF00296"/>
    </source>
</evidence>
<proteinExistence type="predicted"/>
<dbReference type="InterPro" id="IPR011251">
    <property type="entry name" value="Luciferase-like_dom"/>
</dbReference>
<dbReference type="EMBL" id="CP163439">
    <property type="protein sequence ID" value="XDQ36329.1"/>
    <property type="molecule type" value="Genomic_DNA"/>
</dbReference>
<accession>A0AB39Q122</accession>
<dbReference type="SUPFAM" id="SSF51679">
    <property type="entry name" value="Bacterial luciferase-like"/>
    <property type="match status" value="1"/>
</dbReference>
<evidence type="ECO:0000256" key="1">
    <source>
        <dbReference type="ARBA" id="ARBA00023002"/>
    </source>
</evidence>
<sequence length="329" mass="35300">MTRTADDTRATSLIFPSQPDTLASIVDFGRFARKQRARRLWIGQSLRIESHLAMAALAAHVPGLPLGSSVALTPLMHPYEAAVEARSLSALSGATYVAGYGPGAPEFQKAFLKDPYDKPLRAVHEYASLVRRLLDGELVDHRGEHYAVTSSLIPMPAPPVEVGLGVLRTGMARTAGRVADVAITWLTPHWYVAEQLRPALEEGAAQEGRKAPRVAAVVHAAVTRPARNLRRCAHAAAGVHLSTGHYTDMLRKAGVDADPKTPRKGVDALIDSGVYVTGSPDEVAAGLRKFRESGVDEVVLNLSGVYFTEGEAAALRDLRDILHAEDGGE</sequence>
<gene>
    <name evidence="3" type="ORF">AB5J49_24960</name>
</gene>
<dbReference type="PANTHER" id="PTHR43244:SF1">
    <property type="entry name" value="5,10-METHYLENETETRAHYDROMETHANOPTERIN REDUCTASE"/>
    <property type="match status" value="1"/>
</dbReference>
<dbReference type="GO" id="GO:0016705">
    <property type="term" value="F:oxidoreductase activity, acting on paired donors, with incorporation or reduction of molecular oxygen"/>
    <property type="evidence" value="ECO:0007669"/>
    <property type="project" value="InterPro"/>
</dbReference>
<dbReference type="PANTHER" id="PTHR43244">
    <property type="match status" value="1"/>
</dbReference>